<dbReference type="EMBL" id="SUYD01000005">
    <property type="protein sequence ID" value="MBE6265796.1"/>
    <property type="molecule type" value="Genomic_DNA"/>
</dbReference>
<organism evidence="2 3">
    <name type="scientific">Xylanibacter ruminicola</name>
    <name type="common">Prevotella ruminicola</name>
    <dbReference type="NCBI Taxonomy" id="839"/>
    <lineage>
        <taxon>Bacteria</taxon>
        <taxon>Pseudomonadati</taxon>
        <taxon>Bacteroidota</taxon>
        <taxon>Bacteroidia</taxon>
        <taxon>Bacteroidales</taxon>
        <taxon>Prevotellaceae</taxon>
        <taxon>Xylanibacter</taxon>
    </lineage>
</organism>
<keyword evidence="1" id="KW-0732">Signal</keyword>
<proteinExistence type="predicted"/>
<gene>
    <name evidence="2" type="ORF">E7102_04885</name>
</gene>
<comment type="caution">
    <text evidence="2">The sequence shown here is derived from an EMBL/GenBank/DDBJ whole genome shotgun (WGS) entry which is preliminary data.</text>
</comment>
<feature type="chain" id="PRO_5037870855" description="Lipoprotein" evidence="1">
    <location>
        <begin position="23"/>
        <end position="128"/>
    </location>
</feature>
<dbReference type="AlphaFoldDB" id="A0A928BSK7"/>
<evidence type="ECO:0008006" key="4">
    <source>
        <dbReference type="Google" id="ProtNLM"/>
    </source>
</evidence>
<name>A0A928BSK7_XYLRU</name>
<evidence type="ECO:0000256" key="1">
    <source>
        <dbReference type="SAM" id="SignalP"/>
    </source>
</evidence>
<evidence type="ECO:0000313" key="3">
    <source>
        <dbReference type="Proteomes" id="UP000763088"/>
    </source>
</evidence>
<feature type="signal peptide" evidence="1">
    <location>
        <begin position="1"/>
        <end position="22"/>
    </location>
</feature>
<dbReference type="Proteomes" id="UP000763088">
    <property type="component" value="Unassembled WGS sequence"/>
</dbReference>
<evidence type="ECO:0000313" key="2">
    <source>
        <dbReference type="EMBL" id="MBE6265796.1"/>
    </source>
</evidence>
<protein>
    <recommendedName>
        <fullName evidence="4">Lipoprotein</fullName>
    </recommendedName>
</protein>
<accession>A0A928BSK7</accession>
<sequence>MKRIIPLIALLIGAFAITSCHKEQTDYYTTAQLSLVVPDTINVRQIQGTLTLQSLNTTLSKSTSNISNCSFSMQVLRGAYKVDVVGMIQYTTANGKLQTRHYRAHSDYTPFADMPLSSASLPIILLDE</sequence>
<reference evidence="2" key="1">
    <citation type="submission" date="2019-04" db="EMBL/GenBank/DDBJ databases">
        <title>Evolution of Biomass-Degrading Anaerobic Consortia Revealed by Metagenomics.</title>
        <authorList>
            <person name="Peng X."/>
        </authorList>
    </citation>
    <scope>NUCLEOTIDE SEQUENCE</scope>
    <source>
        <strain evidence="2">SIG141</strain>
    </source>
</reference>
<dbReference type="PROSITE" id="PS51257">
    <property type="entry name" value="PROKAR_LIPOPROTEIN"/>
    <property type="match status" value="1"/>
</dbReference>